<keyword evidence="3" id="KW-1185">Reference proteome</keyword>
<sequence>MDLEVESSGLKVVKVPVRRESVPVLGIREVIILSFKDSDYQPYEEIDRGNVMVTLGDFMKLKPPSFSGAKSTEDPQVFLDEIDKICTALGCFSRGAVELTGFRLTKAMQIWFATLKCCRPSGSTPLIWEEFTQAFMDRFLLESLSRYAPYLVQTERERIKKFIKGLHWPIYRILVSQIFTSYPKVVDVARKIKAKRKEVGVERERSKRNRGEGSSKYKDPSRGKDANIVGQLGRRDGNLLRGHNQEMTHDLIRPNFATAPTKNVKRDKGKRVTSLSQGRSVGLTQQGAFGGGQAKVFTLTPQNAHVLNAVVTGKHYEYMDEPLVVTTPLEESYVTKYVFRSCVVQIKDRDTWVDLVLMITLGFDVILGIDWLVSCYANVDCYCKLVKFKFPGEPLFVIYGHSNHLVNCLMATITREVHNEEGNLEATPVVNEFVDVFPEELLGLPLEREIEFRIDLILETQPISMPPY</sequence>
<reference evidence="2 3" key="1">
    <citation type="journal article" date="2013" name="Genome Biol.">
        <title>The genome sequence of the most widely cultivated cacao type and its use to identify candidate genes regulating pod color.</title>
        <authorList>
            <person name="Motamayor J.C."/>
            <person name="Mockaitis K."/>
            <person name="Schmutz J."/>
            <person name="Haiminen N."/>
            <person name="Iii D.L."/>
            <person name="Cornejo O."/>
            <person name="Findley S.D."/>
            <person name="Zheng P."/>
            <person name="Utro F."/>
            <person name="Royaert S."/>
            <person name="Saski C."/>
            <person name="Jenkins J."/>
            <person name="Podicheti R."/>
            <person name="Zhao M."/>
            <person name="Scheffler B.E."/>
            <person name="Stack J.C."/>
            <person name="Feltus F.A."/>
            <person name="Mustiga G.M."/>
            <person name="Amores F."/>
            <person name="Phillips W."/>
            <person name="Marelli J.P."/>
            <person name="May G.D."/>
            <person name="Shapiro H."/>
            <person name="Ma J."/>
            <person name="Bustamante C.D."/>
            <person name="Schnell R.J."/>
            <person name="Main D."/>
            <person name="Gilbert D."/>
            <person name="Parida L."/>
            <person name="Kuhn D.N."/>
        </authorList>
    </citation>
    <scope>NUCLEOTIDE SEQUENCE [LARGE SCALE GENOMIC DNA]</scope>
    <source>
        <strain evidence="3">cv. Matina 1-6</strain>
    </source>
</reference>
<organism evidence="2 3">
    <name type="scientific">Theobroma cacao</name>
    <name type="common">Cacao</name>
    <name type="synonym">Cocoa</name>
    <dbReference type="NCBI Taxonomy" id="3641"/>
    <lineage>
        <taxon>Eukaryota</taxon>
        <taxon>Viridiplantae</taxon>
        <taxon>Streptophyta</taxon>
        <taxon>Embryophyta</taxon>
        <taxon>Tracheophyta</taxon>
        <taxon>Spermatophyta</taxon>
        <taxon>Magnoliopsida</taxon>
        <taxon>eudicotyledons</taxon>
        <taxon>Gunneridae</taxon>
        <taxon>Pentapetalae</taxon>
        <taxon>rosids</taxon>
        <taxon>malvids</taxon>
        <taxon>Malvales</taxon>
        <taxon>Malvaceae</taxon>
        <taxon>Byttnerioideae</taxon>
        <taxon>Theobroma</taxon>
    </lineage>
</organism>
<name>A0A061G8R8_THECC</name>
<evidence type="ECO:0000313" key="2">
    <source>
        <dbReference type="EMBL" id="EOY25966.1"/>
    </source>
</evidence>
<dbReference type="InterPro" id="IPR032567">
    <property type="entry name" value="RTL1-rel"/>
</dbReference>
<dbReference type="Gramene" id="EOY25966">
    <property type="protein sequence ID" value="EOY25966"/>
    <property type="gene ID" value="TCM_027334"/>
</dbReference>
<dbReference type="PANTHER" id="PTHR15503">
    <property type="entry name" value="LDOC1 RELATED"/>
    <property type="match status" value="1"/>
</dbReference>
<evidence type="ECO:0008006" key="4">
    <source>
        <dbReference type="Google" id="ProtNLM"/>
    </source>
</evidence>
<protein>
    <recommendedName>
        <fullName evidence="4">Retrotransposon gag domain-containing protein</fullName>
    </recommendedName>
</protein>
<dbReference type="PANTHER" id="PTHR15503:SF45">
    <property type="entry name" value="RNA-DIRECTED DNA POLYMERASE HOMOLOG"/>
    <property type="match status" value="1"/>
</dbReference>
<dbReference type="Pfam" id="PF08284">
    <property type="entry name" value="RVP_2"/>
    <property type="match status" value="1"/>
</dbReference>
<dbReference type="EMBL" id="CM001884">
    <property type="protein sequence ID" value="EOY25966.1"/>
    <property type="molecule type" value="Genomic_DNA"/>
</dbReference>
<proteinExistence type="predicted"/>
<accession>A0A061G8R8</accession>
<dbReference type="HOGENOM" id="CLU_022459_1_0_1"/>
<dbReference type="InParanoid" id="A0A061G8R8"/>
<feature type="region of interest" description="Disordered" evidence="1">
    <location>
        <begin position="197"/>
        <end position="229"/>
    </location>
</feature>
<dbReference type="OMA" id="NCLMATI"/>
<dbReference type="Proteomes" id="UP000026915">
    <property type="component" value="Chromosome 6"/>
</dbReference>
<evidence type="ECO:0000313" key="3">
    <source>
        <dbReference type="Proteomes" id="UP000026915"/>
    </source>
</evidence>
<dbReference type="eggNOG" id="KOG0017">
    <property type="taxonomic scope" value="Eukaryota"/>
</dbReference>
<evidence type="ECO:0000256" key="1">
    <source>
        <dbReference type="SAM" id="MobiDB-lite"/>
    </source>
</evidence>
<gene>
    <name evidence="2" type="ORF">TCM_027334</name>
</gene>
<dbReference type="AlphaFoldDB" id="A0A061G8R8"/>
<feature type="compositionally biased region" description="Basic and acidic residues" evidence="1">
    <location>
        <begin position="197"/>
        <end position="225"/>
    </location>
</feature>